<proteinExistence type="predicted"/>
<evidence type="ECO:0000313" key="1">
    <source>
        <dbReference type="EMBL" id="CDW33784.1"/>
    </source>
</evidence>
<dbReference type="AlphaFoldDB" id="A0A0K2U686"/>
<feature type="non-terminal residue" evidence="1">
    <location>
        <position position="37"/>
    </location>
</feature>
<organism evidence="1">
    <name type="scientific">Lepeophtheirus salmonis</name>
    <name type="common">Salmon louse</name>
    <name type="synonym">Caligus salmonis</name>
    <dbReference type="NCBI Taxonomy" id="72036"/>
    <lineage>
        <taxon>Eukaryota</taxon>
        <taxon>Metazoa</taxon>
        <taxon>Ecdysozoa</taxon>
        <taxon>Arthropoda</taxon>
        <taxon>Crustacea</taxon>
        <taxon>Multicrustacea</taxon>
        <taxon>Hexanauplia</taxon>
        <taxon>Copepoda</taxon>
        <taxon>Siphonostomatoida</taxon>
        <taxon>Caligidae</taxon>
        <taxon>Lepeophtheirus</taxon>
    </lineage>
</organism>
<dbReference type="EMBL" id="HACA01016423">
    <property type="protein sequence ID" value="CDW33784.1"/>
    <property type="molecule type" value="Transcribed_RNA"/>
</dbReference>
<reference evidence="1" key="1">
    <citation type="submission" date="2014-05" db="EMBL/GenBank/DDBJ databases">
        <authorList>
            <person name="Chronopoulou M."/>
        </authorList>
    </citation>
    <scope>NUCLEOTIDE SEQUENCE</scope>
    <source>
        <tissue evidence="1">Whole organism</tissue>
    </source>
</reference>
<sequence length="37" mass="4240">MPSFRRWCGVLVYETNPKLCFIVLIKVLGATKESLAR</sequence>
<protein>
    <submittedName>
        <fullName evidence="1">Uncharacterized protein</fullName>
    </submittedName>
</protein>
<name>A0A0K2U686_LEPSM</name>
<accession>A0A0K2U686</accession>